<reference evidence="3" key="1">
    <citation type="submission" date="2015-08" db="EMBL/GenBank/DDBJ databases">
        <authorList>
            <person name="Varghese N."/>
        </authorList>
    </citation>
    <scope>NUCLEOTIDE SEQUENCE [LARGE SCALE GENOMIC DNA]</scope>
    <source>
        <strain evidence="3">JCM 18476</strain>
    </source>
</reference>
<feature type="transmembrane region" description="Helical" evidence="1">
    <location>
        <begin position="12"/>
        <end position="34"/>
    </location>
</feature>
<evidence type="ECO:0000256" key="1">
    <source>
        <dbReference type="SAM" id="Phobius"/>
    </source>
</evidence>
<dbReference type="RefSeq" id="WP_055464395.1">
    <property type="nucleotide sequence ID" value="NZ_CYHG01000015.1"/>
</dbReference>
<evidence type="ECO:0000313" key="3">
    <source>
        <dbReference type="Proteomes" id="UP000182769"/>
    </source>
</evidence>
<keyword evidence="1" id="KW-1133">Transmembrane helix</keyword>
<feature type="transmembrane region" description="Helical" evidence="1">
    <location>
        <begin position="103"/>
        <end position="124"/>
    </location>
</feature>
<sequence>MLSVTQETGTILFYIMFSVLFSGIFTHMLLWPLLTITTPKKLLKSYFTPPHFTQNEMSLYDNFPTSAWRTMIFGWAITLPFSAKKRRLEDCGKAMPLWYKVPLYILCAHTIIIVTVVPTIMLILEFS</sequence>
<dbReference type="Proteomes" id="UP000182769">
    <property type="component" value="Unassembled WGS sequence"/>
</dbReference>
<keyword evidence="1" id="KW-0472">Membrane</keyword>
<gene>
    <name evidence="2" type="ORF">Ga0061065_11522</name>
</gene>
<organism evidence="2 3">
    <name type="scientific">Marinomonas fungiae</name>
    <dbReference type="NCBI Taxonomy" id="1137284"/>
    <lineage>
        <taxon>Bacteria</taxon>
        <taxon>Pseudomonadati</taxon>
        <taxon>Pseudomonadota</taxon>
        <taxon>Gammaproteobacteria</taxon>
        <taxon>Oceanospirillales</taxon>
        <taxon>Oceanospirillaceae</taxon>
        <taxon>Marinomonas</taxon>
    </lineage>
</organism>
<dbReference type="STRING" id="1137284.GCA_001418205_03381"/>
<name>A0A0K6ISL8_9GAMM</name>
<dbReference type="OrthoDB" id="7071728at2"/>
<proteinExistence type="predicted"/>
<protein>
    <submittedName>
        <fullName evidence="2">Uncharacterized protein</fullName>
    </submittedName>
</protein>
<dbReference type="AlphaFoldDB" id="A0A0K6ISL8"/>
<dbReference type="EMBL" id="CYHG01000015">
    <property type="protein sequence ID" value="CUB06096.1"/>
    <property type="molecule type" value="Genomic_DNA"/>
</dbReference>
<feature type="transmembrane region" description="Helical" evidence="1">
    <location>
        <begin position="66"/>
        <end position="83"/>
    </location>
</feature>
<evidence type="ECO:0000313" key="2">
    <source>
        <dbReference type="EMBL" id="CUB06096.1"/>
    </source>
</evidence>
<keyword evidence="3" id="KW-1185">Reference proteome</keyword>
<accession>A0A0K6ISL8</accession>
<keyword evidence="1" id="KW-0812">Transmembrane</keyword>